<dbReference type="Pfam" id="PF00400">
    <property type="entry name" value="WD40"/>
    <property type="match status" value="2"/>
</dbReference>
<comment type="caution">
    <text evidence="3">The sequence shown here is derived from an EMBL/GenBank/DDBJ whole genome shotgun (WGS) entry which is preliminary data.</text>
</comment>
<evidence type="ECO:0000256" key="2">
    <source>
        <dbReference type="PROSITE-ProRule" id="PRU00221"/>
    </source>
</evidence>
<dbReference type="GO" id="GO:0071011">
    <property type="term" value="C:precatalytic spliceosome"/>
    <property type="evidence" value="ECO:0007669"/>
    <property type="project" value="TreeGrafter"/>
</dbReference>
<dbReference type="InterPro" id="IPR036322">
    <property type="entry name" value="WD40_repeat_dom_sf"/>
</dbReference>
<dbReference type="PROSITE" id="PS50294">
    <property type="entry name" value="WD_REPEATS_REGION"/>
    <property type="match status" value="1"/>
</dbReference>
<evidence type="ECO:0000256" key="1">
    <source>
        <dbReference type="ARBA" id="ARBA00025726"/>
    </source>
</evidence>
<protein>
    <submittedName>
        <fullName evidence="3">Uncharacterized protein</fullName>
    </submittedName>
</protein>
<dbReference type="SMART" id="SM00320">
    <property type="entry name" value="WD40"/>
    <property type="match status" value="2"/>
</dbReference>
<dbReference type="PANTHER" id="PTHR19923:SF0">
    <property type="entry name" value="PLEIOTROPIC REGULATOR 1"/>
    <property type="match status" value="1"/>
</dbReference>
<name>A0A8B6ET42_MYTGA</name>
<proteinExistence type="inferred from homology"/>
<dbReference type="InterPro" id="IPR045241">
    <property type="entry name" value="Prp46/PLRG1-like"/>
</dbReference>
<organism evidence="3 4">
    <name type="scientific">Mytilus galloprovincialis</name>
    <name type="common">Mediterranean mussel</name>
    <dbReference type="NCBI Taxonomy" id="29158"/>
    <lineage>
        <taxon>Eukaryota</taxon>
        <taxon>Metazoa</taxon>
        <taxon>Spiralia</taxon>
        <taxon>Lophotrochozoa</taxon>
        <taxon>Mollusca</taxon>
        <taxon>Bivalvia</taxon>
        <taxon>Autobranchia</taxon>
        <taxon>Pteriomorphia</taxon>
        <taxon>Mytilida</taxon>
        <taxon>Mytiloidea</taxon>
        <taxon>Mytilidae</taxon>
        <taxon>Mytilinae</taxon>
        <taxon>Mytilus</taxon>
    </lineage>
</organism>
<evidence type="ECO:0000313" key="3">
    <source>
        <dbReference type="EMBL" id="VDI38222.1"/>
    </source>
</evidence>
<dbReference type="EMBL" id="UYJE01005562">
    <property type="protein sequence ID" value="VDI38222.1"/>
    <property type="molecule type" value="Genomic_DNA"/>
</dbReference>
<gene>
    <name evidence="3" type="ORF">MGAL_10B036449</name>
</gene>
<feature type="repeat" description="WD" evidence="2">
    <location>
        <begin position="71"/>
        <end position="111"/>
    </location>
</feature>
<reference evidence="3" key="1">
    <citation type="submission" date="2018-11" db="EMBL/GenBank/DDBJ databases">
        <authorList>
            <person name="Alioto T."/>
            <person name="Alioto T."/>
        </authorList>
    </citation>
    <scope>NUCLEOTIDE SEQUENCE</scope>
</reference>
<accession>A0A8B6ET42</accession>
<dbReference type="GO" id="GO:0071013">
    <property type="term" value="C:catalytic step 2 spliceosome"/>
    <property type="evidence" value="ECO:0007669"/>
    <property type="project" value="TreeGrafter"/>
</dbReference>
<dbReference type="Gene3D" id="2.130.10.10">
    <property type="entry name" value="YVTN repeat-like/Quinoprotein amine dehydrogenase"/>
    <property type="match status" value="1"/>
</dbReference>
<dbReference type="PANTHER" id="PTHR19923">
    <property type="entry name" value="WD40 REPEAT PROTEINPRL1/PRL2-RELATED"/>
    <property type="match status" value="1"/>
</dbReference>
<comment type="similarity">
    <text evidence="1">Belongs to the WD repeat PRL1/PRL2 family.</text>
</comment>
<dbReference type="InterPro" id="IPR001680">
    <property type="entry name" value="WD40_rpt"/>
</dbReference>
<keyword evidence="2" id="KW-0853">WD repeat</keyword>
<dbReference type="OrthoDB" id="10256122at2759"/>
<dbReference type="Proteomes" id="UP000596742">
    <property type="component" value="Unassembled WGS sequence"/>
</dbReference>
<dbReference type="SUPFAM" id="SSF50978">
    <property type="entry name" value="WD40 repeat-like"/>
    <property type="match status" value="1"/>
</dbReference>
<dbReference type="GO" id="GO:0000398">
    <property type="term" value="P:mRNA splicing, via spliceosome"/>
    <property type="evidence" value="ECO:0007669"/>
    <property type="project" value="InterPro"/>
</dbReference>
<dbReference type="InterPro" id="IPR015943">
    <property type="entry name" value="WD40/YVTN_repeat-like_dom_sf"/>
</dbReference>
<dbReference type="PROSITE" id="PS50082">
    <property type="entry name" value="WD_REPEATS_2"/>
    <property type="match status" value="1"/>
</dbReference>
<sequence length="176" mass="19906">MGRKSNKKIPQNVFKKGYVPWNAGTKIIKFKLVRLDSDVYKSRTNNYTFASASADNIKEWKFPDGNFIQNLPGHNAIINALTVNSDGVLVSGADNGSMHFWDWKTGYNFQRMQSLAQPGSIDSEAGIFALQYDHSGSRLITAEADKTVKIYKEDDSATEESHPINWRPDIIKKKKY</sequence>
<dbReference type="GO" id="GO:0000974">
    <property type="term" value="C:Prp19 complex"/>
    <property type="evidence" value="ECO:0007669"/>
    <property type="project" value="TreeGrafter"/>
</dbReference>
<dbReference type="AlphaFoldDB" id="A0A8B6ET42"/>
<keyword evidence="4" id="KW-1185">Reference proteome</keyword>
<evidence type="ECO:0000313" key="4">
    <source>
        <dbReference type="Proteomes" id="UP000596742"/>
    </source>
</evidence>